<dbReference type="Proteomes" id="UP000639338">
    <property type="component" value="Unassembled WGS sequence"/>
</dbReference>
<organism evidence="2 3">
    <name type="scientific">Aphidius gifuensis</name>
    <name type="common">Parasitoid wasp</name>
    <dbReference type="NCBI Taxonomy" id="684658"/>
    <lineage>
        <taxon>Eukaryota</taxon>
        <taxon>Metazoa</taxon>
        <taxon>Ecdysozoa</taxon>
        <taxon>Arthropoda</taxon>
        <taxon>Hexapoda</taxon>
        <taxon>Insecta</taxon>
        <taxon>Pterygota</taxon>
        <taxon>Neoptera</taxon>
        <taxon>Endopterygota</taxon>
        <taxon>Hymenoptera</taxon>
        <taxon>Apocrita</taxon>
        <taxon>Ichneumonoidea</taxon>
        <taxon>Braconidae</taxon>
        <taxon>Aphidiinae</taxon>
        <taxon>Aphidius</taxon>
    </lineage>
</organism>
<accession>A0A834XXD9</accession>
<dbReference type="OrthoDB" id="7701829at2759"/>
<feature type="compositionally biased region" description="Basic and acidic residues" evidence="1">
    <location>
        <begin position="21"/>
        <end position="43"/>
    </location>
</feature>
<feature type="compositionally biased region" description="Basic residues" evidence="1">
    <location>
        <begin position="1"/>
        <end position="11"/>
    </location>
</feature>
<feature type="region of interest" description="Disordered" evidence="1">
    <location>
        <begin position="669"/>
        <end position="705"/>
    </location>
</feature>
<evidence type="ECO:0000313" key="2">
    <source>
        <dbReference type="EMBL" id="KAF7995265.1"/>
    </source>
</evidence>
<reference evidence="2 3" key="1">
    <citation type="submission" date="2020-08" db="EMBL/GenBank/DDBJ databases">
        <title>Aphidius gifuensis genome sequencing and assembly.</title>
        <authorList>
            <person name="Du Z."/>
        </authorList>
    </citation>
    <scope>NUCLEOTIDE SEQUENCE [LARGE SCALE GENOMIC DNA]</scope>
    <source>
        <strain evidence="2">YNYX2018</strain>
        <tissue evidence="2">Adults</tissue>
    </source>
</reference>
<feature type="region of interest" description="Disordered" evidence="1">
    <location>
        <begin position="414"/>
        <end position="449"/>
    </location>
</feature>
<name>A0A834XXD9_APHGI</name>
<protein>
    <submittedName>
        <fullName evidence="2">Uncharacterized protein</fullName>
    </submittedName>
</protein>
<evidence type="ECO:0000256" key="1">
    <source>
        <dbReference type="SAM" id="MobiDB-lite"/>
    </source>
</evidence>
<feature type="compositionally biased region" description="Polar residues" evidence="1">
    <location>
        <begin position="57"/>
        <end position="70"/>
    </location>
</feature>
<feature type="region of interest" description="Disordered" evidence="1">
    <location>
        <begin position="1"/>
        <end position="75"/>
    </location>
</feature>
<feature type="region of interest" description="Disordered" evidence="1">
    <location>
        <begin position="107"/>
        <end position="137"/>
    </location>
</feature>
<evidence type="ECO:0000313" key="3">
    <source>
        <dbReference type="Proteomes" id="UP000639338"/>
    </source>
</evidence>
<proteinExistence type="predicted"/>
<dbReference type="EMBL" id="JACMRX010000002">
    <property type="protein sequence ID" value="KAF7995265.1"/>
    <property type="molecule type" value="Genomic_DNA"/>
</dbReference>
<gene>
    <name evidence="2" type="ORF">HCN44_004737</name>
</gene>
<sequence length="808" mass="91920">MGKGYKRKTRWRTLNIGAPSGKEDEEKNETSREHREESYEENHRPHHRKNNTTNTNGVGSSDSTRTSPPRFQQKVVFNENEYTKITTPRQDMLFKKGYLAKKMVYSSNNPSTSATPSTTDSQSASHSTADGSEITEDQQLFDYRDNGLTEYQPMNGLVPEMVYGTFYDPVGGYYYEYPVMVGPMYPDAGMQNVMPCEPVPVGPVQWVDPSYVSEIDQPYYVMDYENPQITHQVLAEENSIVPPMTTCTDCTEINGEIDDEKCNCSVIDKEQKDPEQQDQSNWEVPYDSEVTDQPIVSSDVGLETAFSQQLQISHQGVPPQSHMYPGHYMFINVNGMPISSNLMRGTEMNSGANIYPKRRNKKRMKTKRVIRQIYQDNNGDCEYFNSEIDSVETTTESFTPKSQPLNPYCEEFKLKTTTPTTPPTPTTPETNIDDTKDIKNNDDDDDDDEINEEELIINSSSESTIPDVEYAIEAISTERLSEPEEPEIGVDVTCTEINDNFTNDKYDNTISMNVPNNETNECGKLLNGNSIEPNLPLDIHENIDNCYSKNSTVPKIHMIPNKKYKNHKIINNEIMIPNDDNDNVIETDVTNINNDIEVMLGVEAIELQVSDKIVSSTEISSVTNNNYNAANNDSNFEYRINISDHPITDAVTQWLRRANSPELFVGLKMGTVNTDDDDDDDDDNDDDNDDEVNNTKPSKNLQGNPMLALSFNNIRNNKNIKFTINMSNKNDKNIIKTFNDTFFYQNVSHNNYNNNCKFNNKKDSVASMRVAENTRFNFINKINDNGYKNQSIKFNSNNKNLITQITNN</sequence>
<feature type="compositionally biased region" description="Acidic residues" evidence="1">
    <location>
        <begin position="674"/>
        <end position="692"/>
    </location>
</feature>
<feature type="compositionally biased region" description="Low complexity" evidence="1">
    <location>
        <begin position="107"/>
        <end position="125"/>
    </location>
</feature>
<dbReference type="AlphaFoldDB" id="A0A834XXD9"/>
<comment type="caution">
    <text evidence="2">The sequence shown here is derived from an EMBL/GenBank/DDBJ whole genome shotgun (WGS) entry which is preliminary data.</text>
</comment>
<dbReference type="PANTHER" id="PTHR35711:SF1">
    <property type="entry name" value="ECTODERMAL, ISOFORM F"/>
    <property type="match status" value="1"/>
</dbReference>
<keyword evidence="3" id="KW-1185">Reference proteome</keyword>
<feature type="compositionally biased region" description="Polar residues" evidence="1">
    <location>
        <begin position="694"/>
        <end position="703"/>
    </location>
</feature>
<dbReference type="PANTHER" id="PTHR35711">
    <property type="entry name" value="EXPRESSED PROTEIN"/>
    <property type="match status" value="1"/>
</dbReference>